<accession>A0A2H3SW82</accession>
<proteinExistence type="predicted"/>
<dbReference type="VEuPathDB" id="FungiDB:HZS61_003991"/>
<reference evidence="3" key="1">
    <citation type="submission" date="2016-09" db="EMBL/GenBank/DDBJ databases">
        <authorList>
            <person name="Guldener U."/>
        </authorList>
    </citation>
    <scope>NUCLEOTIDE SEQUENCE [LARGE SCALE GENOMIC DNA]</scope>
    <source>
        <strain evidence="3">V64-1</strain>
    </source>
</reference>
<dbReference type="EMBL" id="MRCX01000090">
    <property type="protein sequence ID" value="RKK72954.1"/>
    <property type="molecule type" value="Genomic_DNA"/>
</dbReference>
<evidence type="ECO:0000313" key="4">
    <source>
        <dbReference type="Proteomes" id="UP000285084"/>
    </source>
</evidence>
<dbReference type="VEuPathDB" id="FungiDB:FOIG_07096"/>
<name>A0A2H3SW82_FUSOX</name>
<sequence>MLPMLPMMPMYHYPPPPPPPPEDPAIKTARLAAIMRDDLVEHCHRPSFKIFRSQDSYIMTKAEVVAEIVQNAKGAHQQIHVPQTSRKRRMSAHAVIMQQPFVEKPRGPALHGLDVGQLTENKSNETTFDMKAQSTGWFHLLLSIDGQLLPGFHAGTIARLGAGPFAGLIFAIRDGARPVPFVDLIVPLDHILDVVTLNSIDADGIKSLATLRAINAMNLSELGNHVKGSDILGEKLKGVDLSVPVNLVHLVAKKVRHLGIDIDWSKVFVIDNLDFKRNFKLHPSTMQDIASAVSSQLKKKGNAFLEAWFFQEETFDRSWPEIFTNLKQYSYTGSHSRPQYQLGNGSSSRWLQISPVQRHTPRTYLCTSFRVCPQYCISQREDLVRCHLRLE</sequence>
<dbReference type="VEuPathDB" id="FungiDB:FOZG_09528"/>
<evidence type="ECO:0000313" key="1">
    <source>
        <dbReference type="EMBL" id="RKK72954.1"/>
    </source>
</evidence>
<dbReference type="Proteomes" id="UP000219369">
    <property type="component" value="Unassembled WGS sequence"/>
</dbReference>
<organism evidence="2 3">
    <name type="scientific">Fusarium oxysporum</name>
    <name type="common">Fusarium vascular wilt</name>
    <dbReference type="NCBI Taxonomy" id="5507"/>
    <lineage>
        <taxon>Eukaryota</taxon>
        <taxon>Fungi</taxon>
        <taxon>Dikarya</taxon>
        <taxon>Ascomycota</taxon>
        <taxon>Pezizomycotina</taxon>
        <taxon>Sordariomycetes</taxon>
        <taxon>Hypocreomycetidae</taxon>
        <taxon>Hypocreales</taxon>
        <taxon>Nectriaceae</taxon>
        <taxon>Fusarium</taxon>
        <taxon>Fusarium oxysporum species complex</taxon>
    </lineage>
</organism>
<evidence type="ECO:0000313" key="3">
    <source>
        <dbReference type="Proteomes" id="UP000219369"/>
    </source>
</evidence>
<evidence type="ECO:0000313" key="2">
    <source>
        <dbReference type="EMBL" id="SCO77645.1"/>
    </source>
</evidence>
<dbReference type="OrthoDB" id="5099051at2759"/>
<dbReference type="EMBL" id="FMJY01000001">
    <property type="protein sequence ID" value="SCO77645.1"/>
    <property type="molecule type" value="Genomic_DNA"/>
</dbReference>
<dbReference type="VEuPathDB" id="FungiDB:FOMG_06821"/>
<dbReference type="VEuPathDB" id="FungiDB:FOC1_g10012857"/>
<dbReference type="Proteomes" id="UP000285084">
    <property type="component" value="Unassembled WGS sequence"/>
</dbReference>
<reference evidence="2" key="2">
    <citation type="submission" date="2016-09" db="EMBL/GenBank/DDBJ databases">
        <authorList>
            <person name="Capua I."/>
            <person name="De Benedictis P."/>
            <person name="Joannis T."/>
            <person name="Lombin L.H."/>
            <person name="Cattoli G."/>
        </authorList>
    </citation>
    <scope>NUCLEOTIDE SEQUENCE [LARGE SCALE GENOMIC DNA]</scope>
    <source>
        <strain evidence="2">V64-1</strain>
    </source>
</reference>
<protein>
    <submittedName>
        <fullName evidence="2">Uncharacterized protein</fullName>
    </submittedName>
</protein>
<dbReference type="VEuPathDB" id="FungiDB:FOXG_05415"/>
<gene>
    <name evidence="1" type="ORF">BFJ69_g9662</name>
    <name evidence="2" type="ORF">FRV6_01857</name>
</gene>
<dbReference type="VEuPathDB" id="FungiDB:FOC4_g10013871"/>
<dbReference type="AlphaFoldDB" id="A0A2H3SW82"/>
<reference evidence="1 4" key="3">
    <citation type="journal article" date="2018" name="Sci. Rep.">
        <title>Characterisation of pathogen-specific regions and novel effector candidates in Fusarium oxysporum f. sp. cepae.</title>
        <authorList>
            <person name="Armitage A.D."/>
            <person name="Taylor A."/>
            <person name="Sobczyk M.K."/>
            <person name="Baxter L."/>
            <person name="Greenfield B.P."/>
            <person name="Bates H.J."/>
            <person name="Wilson F."/>
            <person name="Jackson A.C."/>
            <person name="Ott S."/>
            <person name="Harrison R.J."/>
            <person name="Clarkson J.P."/>
        </authorList>
    </citation>
    <scope>NUCLEOTIDE SEQUENCE [LARGE SCALE GENOMIC DNA]</scope>
    <source>
        <strain evidence="1 4">Fo_A13</strain>
    </source>
</reference>